<dbReference type="CDD" id="cd00077">
    <property type="entry name" value="HDc"/>
    <property type="match status" value="1"/>
</dbReference>
<name>A0A0L6W1W8_9FIRM</name>
<feature type="transmembrane region" description="Helical" evidence="1">
    <location>
        <begin position="102"/>
        <end position="125"/>
    </location>
</feature>
<gene>
    <name evidence="3" type="ORF">Tfer_1775</name>
</gene>
<proteinExistence type="predicted"/>
<dbReference type="EMBL" id="LGTE01000011">
    <property type="protein sequence ID" value="KNZ69530.1"/>
    <property type="molecule type" value="Genomic_DNA"/>
</dbReference>
<protein>
    <submittedName>
        <fullName evidence="3">Metal dependent phosphohydrolase</fullName>
    </submittedName>
</protein>
<feature type="transmembrane region" description="Helical" evidence="1">
    <location>
        <begin position="24"/>
        <end position="44"/>
    </location>
</feature>
<dbReference type="NCBIfam" id="TIGR00277">
    <property type="entry name" value="HDIG"/>
    <property type="match status" value="1"/>
</dbReference>
<dbReference type="InterPro" id="IPR003607">
    <property type="entry name" value="HD/PDEase_dom"/>
</dbReference>
<dbReference type="Proteomes" id="UP000037175">
    <property type="component" value="Unassembled WGS sequence"/>
</dbReference>
<evidence type="ECO:0000313" key="4">
    <source>
        <dbReference type="Proteomes" id="UP000037175"/>
    </source>
</evidence>
<keyword evidence="1" id="KW-0472">Membrane</keyword>
<dbReference type="Pfam" id="PF13487">
    <property type="entry name" value="HD_5"/>
    <property type="match status" value="1"/>
</dbReference>
<evidence type="ECO:0000256" key="1">
    <source>
        <dbReference type="SAM" id="Phobius"/>
    </source>
</evidence>
<accession>A0A0L6W1W8</accession>
<dbReference type="PROSITE" id="PS51832">
    <property type="entry name" value="HD_GYP"/>
    <property type="match status" value="1"/>
</dbReference>
<evidence type="ECO:0000313" key="3">
    <source>
        <dbReference type="EMBL" id="KNZ69530.1"/>
    </source>
</evidence>
<sequence length="356" mass="39573">MASGFKKQRLWDISILTALKKNKYSFLIILVFFLIISVFSIIVPTPYKEFMFFFYGIPTIYAGLVYNCSGAFNAAAVSLALHLLASWPGFKTWYKSGQVELLVIEGIFIVVAYLLSCLFITKILINERENQQKLLAMADINAQVARELAQANRQISQLYTHTIQALAAAIDAKDPYTKGHSERVTNYAVAVARELKLPEKDIRNIFYAAILHDIGKIGISEIILKKPGPLTSAEFKEIKKHPEIGATILSSVPFLEEVIPIVLYHHEYYDGGGYPAGLKGEEIPLGARIISVVDAFDAITTDRPYRKGYSKQSALADIVKGSGIQFDPKIIEVFSKVLEADNIEADLAEVAASVRY</sequence>
<keyword evidence="4" id="KW-1185">Reference proteome</keyword>
<organism evidence="3 4">
    <name type="scientific">Thermincola ferriacetica</name>
    <dbReference type="NCBI Taxonomy" id="281456"/>
    <lineage>
        <taxon>Bacteria</taxon>
        <taxon>Bacillati</taxon>
        <taxon>Bacillota</taxon>
        <taxon>Clostridia</taxon>
        <taxon>Eubacteriales</taxon>
        <taxon>Thermincolaceae</taxon>
        <taxon>Thermincola</taxon>
    </lineage>
</organism>
<dbReference type="PANTHER" id="PTHR43155">
    <property type="entry name" value="CYCLIC DI-GMP PHOSPHODIESTERASE PA4108-RELATED"/>
    <property type="match status" value="1"/>
</dbReference>
<dbReference type="InterPro" id="IPR037522">
    <property type="entry name" value="HD_GYP_dom"/>
</dbReference>
<dbReference type="SMART" id="SM00471">
    <property type="entry name" value="HDc"/>
    <property type="match status" value="1"/>
</dbReference>
<dbReference type="SUPFAM" id="SSF109604">
    <property type="entry name" value="HD-domain/PDEase-like"/>
    <property type="match status" value="1"/>
</dbReference>
<feature type="domain" description="HD-GYP" evidence="2">
    <location>
        <begin position="155"/>
        <end position="350"/>
    </location>
</feature>
<dbReference type="GO" id="GO:0016787">
    <property type="term" value="F:hydrolase activity"/>
    <property type="evidence" value="ECO:0007669"/>
    <property type="project" value="UniProtKB-KW"/>
</dbReference>
<dbReference type="InterPro" id="IPR006675">
    <property type="entry name" value="HDIG_dom"/>
</dbReference>
<keyword evidence="1" id="KW-1133">Transmembrane helix</keyword>
<keyword evidence="3" id="KW-0378">Hydrolase</keyword>
<evidence type="ECO:0000259" key="2">
    <source>
        <dbReference type="PROSITE" id="PS51832"/>
    </source>
</evidence>
<keyword evidence="1" id="KW-0812">Transmembrane</keyword>
<reference evidence="4" key="1">
    <citation type="submission" date="2015-07" db="EMBL/GenBank/DDBJ databases">
        <title>Complete Genome of Thermincola ferriacetica strain Z-0001T.</title>
        <authorList>
            <person name="Lusk B."/>
            <person name="Badalamenti J.P."/>
            <person name="Parameswaran P."/>
            <person name="Bond D.R."/>
            <person name="Torres C.I."/>
        </authorList>
    </citation>
    <scope>NUCLEOTIDE SEQUENCE [LARGE SCALE GENOMIC DNA]</scope>
    <source>
        <strain evidence="4">Z-0001</strain>
    </source>
</reference>
<dbReference type="PANTHER" id="PTHR43155:SF2">
    <property type="entry name" value="CYCLIC DI-GMP PHOSPHODIESTERASE PA4108"/>
    <property type="match status" value="1"/>
</dbReference>
<dbReference type="AlphaFoldDB" id="A0A0L6W1W8"/>
<dbReference type="Gene3D" id="1.10.3210.10">
    <property type="entry name" value="Hypothetical protein af1432"/>
    <property type="match status" value="1"/>
</dbReference>
<comment type="caution">
    <text evidence="3">The sequence shown here is derived from an EMBL/GenBank/DDBJ whole genome shotgun (WGS) entry which is preliminary data.</text>
</comment>